<name>A0A136M064_9BACT</name>
<protein>
    <submittedName>
        <fullName evidence="1">Uncharacterized protein</fullName>
    </submittedName>
</protein>
<gene>
    <name evidence="1" type="ORF">TR69_WS6001000157</name>
</gene>
<dbReference type="EMBL" id="JYNZ01000002">
    <property type="protein sequence ID" value="KXK27283.1"/>
    <property type="molecule type" value="Genomic_DNA"/>
</dbReference>
<evidence type="ECO:0000313" key="1">
    <source>
        <dbReference type="EMBL" id="KXK27283.1"/>
    </source>
</evidence>
<organism evidence="1 2">
    <name type="scientific">candidate division WS6 bacterium OLB20</name>
    <dbReference type="NCBI Taxonomy" id="1617426"/>
    <lineage>
        <taxon>Bacteria</taxon>
        <taxon>Candidatus Dojkabacteria</taxon>
    </lineage>
</organism>
<sequence length="300" mass="33102">MVANRAETNSVVTISSRELTGMLPHARPDFHTFAQTHFACTGLQSTETELESHYIRAYGPDQLELIVSAIPETAAVMRLVRSNRDRTEITAVSVDGAFFSREVYAAEQGSAQQVLVSRHRYKDSGAAKQIEVTVPVTYHERSGLWNRPGQLYARAVFADEPMPGIPPYDFVCLSPASRISYHMLPVITPDTYLEDEDATMTDVSDCTKAKILRIERGEQDLVVASKYGYALLPGEINWNESFTPEQFGGSVVYSPNGTESNTVKHLSASGTRELLQARRPKPNPIKKALVIAASLIGRNA</sequence>
<reference evidence="1 2" key="1">
    <citation type="submission" date="2015-02" db="EMBL/GenBank/DDBJ databases">
        <title>Improved understanding of the partial-nitritation anammox process through 23 genomes representing the majority of the microbial community.</title>
        <authorList>
            <person name="Speth D.R."/>
            <person name="In T Zandt M."/>
            <person name="Guerrero Cruz S."/>
            <person name="Jetten M.S."/>
            <person name="Dutilh B.E."/>
        </authorList>
    </citation>
    <scope>NUCLEOTIDE SEQUENCE [LARGE SCALE GENOMIC DNA]</scope>
    <source>
        <strain evidence="1">OLB20</strain>
    </source>
</reference>
<dbReference type="AlphaFoldDB" id="A0A136M064"/>
<evidence type="ECO:0000313" key="2">
    <source>
        <dbReference type="Proteomes" id="UP000070457"/>
    </source>
</evidence>
<dbReference type="Proteomes" id="UP000070457">
    <property type="component" value="Unassembled WGS sequence"/>
</dbReference>
<comment type="caution">
    <text evidence="1">The sequence shown here is derived from an EMBL/GenBank/DDBJ whole genome shotgun (WGS) entry which is preliminary data.</text>
</comment>
<dbReference type="STRING" id="1617426.TR69_WS6001000157"/>
<proteinExistence type="predicted"/>
<accession>A0A136M064</accession>